<dbReference type="Pfam" id="PF00059">
    <property type="entry name" value="Lectin_C"/>
    <property type="match status" value="1"/>
</dbReference>
<dbReference type="PANTHER" id="PTHR22803">
    <property type="entry name" value="MANNOSE, PHOSPHOLIPASE, LECTIN RECEPTOR RELATED"/>
    <property type="match status" value="1"/>
</dbReference>
<protein>
    <submittedName>
        <fullName evidence="2">Lectin C-type domain protein</fullName>
    </submittedName>
</protein>
<keyword evidence="3" id="KW-1185">Reference proteome</keyword>
<dbReference type="AlphaFoldDB" id="A0A2G9UM82"/>
<dbReference type="Gene3D" id="3.10.100.10">
    <property type="entry name" value="Mannose-Binding Protein A, subunit A"/>
    <property type="match status" value="1"/>
</dbReference>
<feature type="domain" description="C-type lectin" evidence="1">
    <location>
        <begin position="6"/>
        <end position="135"/>
    </location>
</feature>
<dbReference type="InterPro" id="IPR050111">
    <property type="entry name" value="C-type_lectin/snaclec_domain"/>
</dbReference>
<dbReference type="InterPro" id="IPR001304">
    <property type="entry name" value="C-type_lectin-like"/>
</dbReference>
<accession>A0A2G9UM82</accession>
<evidence type="ECO:0000313" key="3">
    <source>
        <dbReference type="Proteomes" id="UP000230423"/>
    </source>
</evidence>
<dbReference type="EMBL" id="KZ346217">
    <property type="protein sequence ID" value="PIO70600.1"/>
    <property type="molecule type" value="Genomic_DNA"/>
</dbReference>
<evidence type="ECO:0000313" key="2">
    <source>
        <dbReference type="EMBL" id="PIO70600.1"/>
    </source>
</evidence>
<dbReference type="SMART" id="SM00034">
    <property type="entry name" value="CLECT"/>
    <property type="match status" value="1"/>
</dbReference>
<dbReference type="CDD" id="cd00037">
    <property type="entry name" value="CLECT"/>
    <property type="match status" value="1"/>
</dbReference>
<evidence type="ECO:0000259" key="1">
    <source>
        <dbReference type="PROSITE" id="PS50041"/>
    </source>
</evidence>
<dbReference type="OrthoDB" id="5774534at2759"/>
<name>A0A2G9UM82_TELCI</name>
<dbReference type="Proteomes" id="UP000230423">
    <property type="component" value="Unassembled WGS sequence"/>
</dbReference>
<reference evidence="2 3" key="1">
    <citation type="submission" date="2015-09" db="EMBL/GenBank/DDBJ databases">
        <title>Draft genome of the parasitic nematode Teladorsagia circumcincta isolate WARC Sus (inbred).</title>
        <authorList>
            <person name="Mitreva M."/>
        </authorList>
    </citation>
    <scope>NUCLEOTIDE SEQUENCE [LARGE SCALE GENOMIC DNA]</scope>
    <source>
        <strain evidence="2 3">S</strain>
    </source>
</reference>
<dbReference type="InterPro" id="IPR016186">
    <property type="entry name" value="C-type_lectin-like/link_sf"/>
</dbReference>
<proteinExistence type="predicted"/>
<organism evidence="2 3">
    <name type="scientific">Teladorsagia circumcincta</name>
    <name type="common">Brown stomach worm</name>
    <name type="synonym">Ostertagia circumcincta</name>
    <dbReference type="NCBI Taxonomy" id="45464"/>
    <lineage>
        <taxon>Eukaryota</taxon>
        <taxon>Metazoa</taxon>
        <taxon>Ecdysozoa</taxon>
        <taxon>Nematoda</taxon>
        <taxon>Chromadorea</taxon>
        <taxon>Rhabditida</taxon>
        <taxon>Rhabditina</taxon>
        <taxon>Rhabditomorpha</taxon>
        <taxon>Strongyloidea</taxon>
        <taxon>Trichostrongylidae</taxon>
        <taxon>Teladorsagia</taxon>
    </lineage>
</organism>
<sequence>MNLCYRKALCTYVNSPSIWDEAKAGCRANGAKLASIHSDRENECIYNLVKNEDKRPQSKYHTIWLGGRRRKGMQSSFEWIDSTPFNYTNWAKDEPGKRTKDQDCMSFYNRRINGWDESSYLKHWNVISCHQMLWYGYVCKKPFVTPAKAKARRKILRRRRRRNRKGKH</sequence>
<gene>
    <name evidence="2" type="ORF">TELCIR_07544</name>
</gene>
<dbReference type="SUPFAM" id="SSF56436">
    <property type="entry name" value="C-type lectin-like"/>
    <property type="match status" value="1"/>
</dbReference>
<dbReference type="PROSITE" id="PS50041">
    <property type="entry name" value="C_TYPE_LECTIN_2"/>
    <property type="match status" value="1"/>
</dbReference>
<dbReference type="InterPro" id="IPR016187">
    <property type="entry name" value="CTDL_fold"/>
</dbReference>